<comment type="caution">
    <text evidence="1">The sequence shown here is derived from an EMBL/GenBank/DDBJ whole genome shotgun (WGS) entry which is preliminary data.</text>
</comment>
<reference evidence="1 2" key="1">
    <citation type="journal article" date="2018" name="Front. Plant Sci.">
        <title>Red Clover (Trifolium pratense) and Zigzag Clover (T. medium) - A Picture of Genomic Similarities and Differences.</title>
        <authorList>
            <person name="Dluhosova J."/>
            <person name="Istvanek J."/>
            <person name="Nedelnik J."/>
            <person name="Repkova J."/>
        </authorList>
    </citation>
    <scope>NUCLEOTIDE SEQUENCE [LARGE SCALE GENOMIC DNA]</scope>
    <source>
        <strain evidence="2">cv. 10/8</strain>
        <tissue evidence="1">Leaf</tissue>
    </source>
</reference>
<protein>
    <submittedName>
        <fullName evidence="1">Uncharacterized protein</fullName>
    </submittedName>
</protein>
<dbReference type="EMBL" id="LXQA010140490">
    <property type="protein sequence ID" value="MCI24261.1"/>
    <property type="molecule type" value="Genomic_DNA"/>
</dbReference>
<dbReference type="Proteomes" id="UP000265520">
    <property type="component" value="Unassembled WGS sequence"/>
</dbReference>
<sequence length="25" mass="2678">MSATFQDVILAEGASSIDLQPFVHT</sequence>
<keyword evidence="2" id="KW-1185">Reference proteome</keyword>
<evidence type="ECO:0000313" key="2">
    <source>
        <dbReference type="Proteomes" id="UP000265520"/>
    </source>
</evidence>
<evidence type="ECO:0000313" key="1">
    <source>
        <dbReference type="EMBL" id="MCI24261.1"/>
    </source>
</evidence>
<dbReference type="AlphaFoldDB" id="A0A392QIQ0"/>
<proteinExistence type="predicted"/>
<organism evidence="1 2">
    <name type="scientific">Trifolium medium</name>
    <dbReference type="NCBI Taxonomy" id="97028"/>
    <lineage>
        <taxon>Eukaryota</taxon>
        <taxon>Viridiplantae</taxon>
        <taxon>Streptophyta</taxon>
        <taxon>Embryophyta</taxon>
        <taxon>Tracheophyta</taxon>
        <taxon>Spermatophyta</taxon>
        <taxon>Magnoliopsida</taxon>
        <taxon>eudicotyledons</taxon>
        <taxon>Gunneridae</taxon>
        <taxon>Pentapetalae</taxon>
        <taxon>rosids</taxon>
        <taxon>fabids</taxon>
        <taxon>Fabales</taxon>
        <taxon>Fabaceae</taxon>
        <taxon>Papilionoideae</taxon>
        <taxon>50 kb inversion clade</taxon>
        <taxon>NPAAA clade</taxon>
        <taxon>Hologalegina</taxon>
        <taxon>IRL clade</taxon>
        <taxon>Trifolieae</taxon>
        <taxon>Trifolium</taxon>
    </lineage>
</organism>
<name>A0A392QIQ0_9FABA</name>
<accession>A0A392QIQ0</accession>
<feature type="non-terminal residue" evidence="1">
    <location>
        <position position="25"/>
    </location>
</feature>